<organism evidence="1 2">
    <name type="scientific">Rangifer tarandus platyrhynchus</name>
    <name type="common">Svalbard reindeer</name>
    <dbReference type="NCBI Taxonomy" id="3082113"/>
    <lineage>
        <taxon>Eukaryota</taxon>
        <taxon>Metazoa</taxon>
        <taxon>Chordata</taxon>
        <taxon>Craniata</taxon>
        <taxon>Vertebrata</taxon>
        <taxon>Euteleostomi</taxon>
        <taxon>Mammalia</taxon>
        <taxon>Eutheria</taxon>
        <taxon>Laurasiatheria</taxon>
        <taxon>Artiodactyla</taxon>
        <taxon>Ruminantia</taxon>
        <taxon>Pecora</taxon>
        <taxon>Cervidae</taxon>
        <taxon>Odocoileinae</taxon>
        <taxon>Rangifer</taxon>
    </lineage>
</organism>
<name>A0AC59ZWW5_RANTA</name>
<gene>
    <name evidence="1" type="ORF">MRATA1EN22A_LOCUS23905</name>
</gene>
<reference evidence="1" key="1">
    <citation type="submission" date="2023-05" db="EMBL/GenBank/DDBJ databases">
        <authorList>
            <consortium name="ELIXIR-Norway"/>
        </authorList>
    </citation>
    <scope>NUCLEOTIDE SEQUENCE</scope>
</reference>
<evidence type="ECO:0000313" key="2">
    <source>
        <dbReference type="Proteomes" id="UP001162501"/>
    </source>
</evidence>
<reference evidence="1" key="2">
    <citation type="submission" date="2025-03" db="EMBL/GenBank/DDBJ databases">
        <authorList>
            <consortium name="ELIXIR-Norway"/>
            <consortium name="Elixir Norway"/>
        </authorList>
    </citation>
    <scope>NUCLEOTIDE SEQUENCE</scope>
</reference>
<dbReference type="EMBL" id="OX596089">
    <property type="protein sequence ID" value="CAN0524077.1"/>
    <property type="molecule type" value="Genomic_DNA"/>
</dbReference>
<protein>
    <submittedName>
        <fullName evidence="1">Uncharacterized protein</fullName>
    </submittedName>
</protein>
<evidence type="ECO:0000313" key="1">
    <source>
        <dbReference type="EMBL" id="CAN0524077.1"/>
    </source>
</evidence>
<dbReference type="Proteomes" id="UP001162501">
    <property type="component" value="Chromosome 5"/>
</dbReference>
<accession>A0AC59ZWW5</accession>
<sequence>MPAWGFCACEDPSQVHTCARGNTPRRLQGQRVPAPQFRRGKACNRGAGSADDALSPGPLTEAFPPSVLTFAFPALGPGPGSESCCVSEDPAPPACSVVRLFGNSAKTHVLFSFHS</sequence>
<proteinExistence type="predicted"/>